<dbReference type="RefSeq" id="WP_338535205.1">
    <property type="nucleotide sequence ID" value="NZ_AP028654.1"/>
</dbReference>
<dbReference type="SUPFAM" id="SSF55424">
    <property type="entry name" value="FAD/NAD-linked reductases, dimerisation (C-terminal) domain"/>
    <property type="match status" value="1"/>
</dbReference>
<evidence type="ECO:0000313" key="8">
    <source>
        <dbReference type="Proteomes" id="UP001321786"/>
    </source>
</evidence>
<dbReference type="EMBL" id="AP028654">
    <property type="protein sequence ID" value="BEP29578.1"/>
    <property type="molecule type" value="Genomic_DNA"/>
</dbReference>
<comment type="similarity">
    <text evidence="2">Belongs to the class-III pyridine nucleotide-disulfide oxidoreductase family.</text>
</comment>
<evidence type="ECO:0000256" key="4">
    <source>
        <dbReference type="ARBA" id="ARBA00022827"/>
    </source>
</evidence>
<dbReference type="PRINTS" id="PR00368">
    <property type="entry name" value="FADPNR"/>
</dbReference>
<dbReference type="InterPro" id="IPR050260">
    <property type="entry name" value="FAD-bd_OxRdtase"/>
</dbReference>
<protein>
    <submittedName>
        <fullName evidence="7">FAD-dependent oxidoreductase</fullName>
    </submittedName>
</protein>
<dbReference type="InterPro" id="IPR004099">
    <property type="entry name" value="Pyr_nucl-diS_OxRdtase_dimer"/>
</dbReference>
<name>A0AAU9E816_9FIRM</name>
<dbReference type="PANTHER" id="PTHR43429">
    <property type="entry name" value="PYRIDINE NUCLEOTIDE-DISULFIDE OXIDOREDUCTASE DOMAIN-CONTAINING"/>
    <property type="match status" value="1"/>
</dbReference>
<keyword evidence="8" id="KW-1185">Reference proteome</keyword>
<dbReference type="PRINTS" id="PR00411">
    <property type="entry name" value="PNDRDTASEI"/>
</dbReference>
<evidence type="ECO:0000256" key="3">
    <source>
        <dbReference type="ARBA" id="ARBA00022630"/>
    </source>
</evidence>
<dbReference type="Proteomes" id="UP001321786">
    <property type="component" value="Chromosome"/>
</dbReference>
<keyword evidence="4" id="KW-0274">FAD</keyword>
<dbReference type="InterPro" id="IPR036188">
    <property type="entry name" value="FAD/NAD-bd_sf"/>
</dbReference>
<dbReference type="Pfam" id="PF02852">
    <property type="entry name" value="Pyr_redox_dim"/>
    <property type="match status" value="1"/>
</dbReference>
<reference evidence="7 8" key="1">
    <citation type="submission" date="2023-08" db="EMBL/GenBank/DDBJ databases">
        <title>Helicovermis profunda gen. nov., sp. nov., a novel mesophilic, fermentative bacterium within the Bacillota from a deep-sea hydrothermal vent chimney.</title>
        <authorList>
            <person name="Miyazaki U."/>
            <person name="Mizutani D."/>
            <person name="Hashimoto Y."/>
            <person name="Tame A."/>
            <person name="Sawayama S."/>
            <person name="Miyazaki J."/>
            <person name="Takai K."/>
            <person name="Nakagawa S."/>
        </authorList>
    </citation>
    <scope>NUCLEOTIDE SEQUENCE [LARGE SCALE GENOMIC DNA]</scope>
    <source>
        <strain evidence="7 8">S502</strain>
    </source>
</reference>
<dbReference type="InterPro" id="IPR016156">
    <property type="entry name" value="FAD/NAD-linked_Rdtase_dimer_sf"/>
</dbReference>
<organism evidence="7 8">
    <name type="scientific">Helicovermis profundi</name>
    <dbReference type="NCBI Taxonomy" id="3065157"/>
    <lineage>
        <taxon>Bacteria</taxon>
        <taxon>Bacillati</taxon>
        <taxon>Bacillota</taxon>
        <taxon>Clostridia</taxon>
        <taxon>Helicovermis</taxon>
    </lineage>
</organism>
<dbReference type="KEGG" id="hprf:HLPR_19090"/>
<evidence type="ECO:0000313" key="7">
    <source>
        <dbReference type="EMBL" id="BEP29578.1"/>
    </source>
</evidence>
<dbReference type="AlphaFoldDB" id="A0AAU9E816"/>
<feature type="domain" description="FAD/NAD(P)-binding" evidence="6">
    <location>
        <begin position="5"/>
        <end position="303"/>
    </location>
</feature>
<dbReference type="SUPFAM" id="SSF51905">
    <property type="entry name" value="FAD/NAD(P)-binding domain"/>
    <property type="match status" value="1"/>
</dbReference>
<dbReference type="InterPro" id="IPR023753">
    <property type="entry name" value="FAD/NAD-binding_dom"/>
</dbReference>
<keyword evidence="3" id="KW-0285">Flavoprotein</keyword>
<dbReference type="GO" id="GO:0016491">
    <property type="term" value="F:oxidoreductase activity"/>
    <property type="evidence" value="ECO:0007669"/>
    <property type="project" value="InterPro"/>
</dbReference>
<feature type="domain" description="Pyridine nucleotide-disulphide oxidoreductase dimerisation" evidence="5">
    <location>
        <begin position="332"/>
        <end position="429"/>
    </location>
</feature>
<sequence>MKKTDIIVIGGSAAGIVAALTAKSTNPSKDVTLIRKEEIVMIPCGIPYVFGTTGSTSKNAIPDKGLLGLGVNIVIDEVTVVNKEDKIVSTASGEKYKYDKLVFATGSNPALPMWLKGRDLENVFTVPKNKLYLDSFQSKLKEFKKMVVIGAGFIGVEMSDELNKSGLEISLVEKLPHVLGATFDEEVVLEVEDQLTERGIKLFTGLGVAEILGENGVVNGVLLDNGEKLEADAVIVSMGYRPNAKLAEETGLRINQMGFIETDQYRRTSDPSIFAAGDCSEKRDFITGKLSGIMLASTASAEGRIAGINLYNLAVLKSFAGTIGIYSTALGDNAFAVAGITESLAKMEGIDYIAGSFTGMDRHPGNISDAHKQMVKLVVSRESGIILGGAISGGKSTGELINAIGFVIQNKMTVIDLLTSQIGTQPVLTASPVAYPLIKAAEVCLKKLRK</sequence>
<dbReference type="Gene3D" id="3.50.50.60">
    <property type="entry name" value="FAD/NAD(P)-binding domain"/>
    <property type="match status" value="2"/>
</dbReference>
<accession>A0AAU9E816</accession>
<evidence type="ECO:0000259" key="5">
    <source>
        <dbReference type="Pfam" id="PF02852"/>
    </source>
</evidence>
<proteinExistence type="inferred from homology"/>
<evidence type="ECO:0000256" key="2">
    <source>
        <dbReference type="ARBA" id="ARBA00009130"/>
    </source>
</evidence>
<gene>
    <name evidence="7" type="ORF">HLPR_19090</name>
</gene>
<dbReference type="Pfam" id="PF07992">
    <property type="entry name" value="Pyr_redox_2"/>
    <property type="match status" value="1"/>
</dbReference>
<evidence type="ECO:0000256" key="1">
    <source>
        <dbReference type="ARBA" id="ARBA00001974"/>
    </source>
</evidence>
<evidence type="ECO:0000259" key="6">
    <source>
        <dbReference type="Pfam" id="PF07992"/>
    </source>
</evidence>
<comment type="cofactor">
    <cofactor evidence="1">
        <name>FAD</name>
        <dbReference type="ChEBI" id="CHEBI:57692"/>
    </cofactor>
</comment>